<dbReference type="PANTHER" id="PTHR44757:SF2">
    <property type="entry name" value="BIOFILM ARCHITECTURE MAINTENANCE PROTEIN MBAA"/>
    <property type="match status" value="1"/>
</dbReference>
<dbReference type="CDD" id="cd01949">
    <property type="entry name" value="GGDEF"/>
    <property type="match status" value="1"/>
</dbReference>
<evidence type="ECO:0000259" key="3">
    <source>
        <dbReference type="PROSITE" id="PS50887"/>
    </source>
</evidence>
<dbReference type="RefSeq" id="WP_202992417.1">
    <property type="nucleotide sequence ID" value="NZ_JAENHO010000004.1"/>
</dbReference>
<dbReference type="InterPro" id="IPR043128">
    <property type="entry name" value="Rev_trsase/Diguanyl_cyclase"/>
</dbReference>
<dbReference type="SMART" id="SM00052">
    <property type="entry name" value="EAL"/>
    <property type="match status" value="1"/>
</dbReference>
<proteinExistence type="predicted"/>
<evidence type="ECO:0000313" key="5">
    <source>
        <dbReference type="Proteomes" id="UP000598996"/>
    </source>
</evidence>
<feature type="transmembrane region" description="Helical" evidence="1">
    <location>
        <begin position="137"/>
        <end position="159"/>
    </location>
</feature>
<evidence type="ECO:0000256" key="1">
    <source>
        <dbReference type="SAM" id="Phobius"/>
    </source>
</evidence>
<name>A0ABS1VNX7_9ACTN</name>
<reference evidence="4 5" key="1">
    <citation type="submission" date="2021-01" db="EMBL/GenBank/DDBJ databases">
        <title>Actinoplanes sp. nov. LDG1-01 isolated from lichen.</title>
        <authorList>
            <person name="Saeng-In P."/>
            <person name="Phongsopitanun W."/>
            <person name="Kanchanasin P."/>
            <person name="Yuki M."/>
            <person name="Kudo T."/>
            <person name="Ohkuma M."/>
            <person name="Tanasupawat S."/>
        </authorList>
    </citation>
    <scope>NUCLEOTIDE SEQUENCE [LARGE SCALE GENOMIC DNA]</scope>
    <source>
        <strain evidence="4 5">LDG1-01</strain>
    </source>
</reference>
<dbReference type="EMBL" id="JAENHO010000004">
    <property type="protein sequence ID" value="MBL7255915.1"/>
    <property type="molecule type" value="Genomic_DNA"/>
</dbReference>
<sequence>MDEALKPGADAAAPWRPTRLLIAAICIDAVAWAWFLIGLARPTPPMAGWGLLMFAVPIAATAAWRAGAAGRTFWRYVSAGMVGLGLASAAAARDFYSGDQVGQKIGGSTAALYVGSLLVMLWGLLRIPGAQRARIEWMRFVLDVATMVVTVVVFSWHLVLPRWESWTDGSAAGTASVVVVATAAIIGMLAFVKVSFTGTGLIDRRALYILALTGAVGALGGALAPLLAERPYLNTGHVLLPTTSLLVCLAADRQLRASRAGRPAPRPLSRRPSVLPYTAVLGTGALLLISVDARATDLMAVAAGSVTVTLLVAVRQMVALRDNARLLGDLDIRQGELAFQAGHDGLTGLANRTVLTGAINARLAEGRPVSLALIDLDDFKAINDDLGHAVGDALLVAVGERLAGQLPDDAVLARLGGDEYAVLLPDPCGSALAVMAASLRRPLPAAGHELVVEASVGLAGSRPGDTAGELLRRADVAMYEAKEQGKGRQVVFDDRMDQRTAEQSRLTADLRHAVGTDQFYLLYQPIVAMPGGELAGVEALARWTHPQRGPISPAVFIPAAERTGSIVPVGAWILEQACRQAAVWLTTMGAAAPRTVSVNVSARQLREAGFAGEVAAILSRTGLPAAMLTVEVTETAVFDGGAALEELKTVAGLGVKIALDDFGTGHSSLGLLRTCPADVLKVDKSFVDGVTADGPQTVVAAALISICDGMRLRAVAEGVETAEQAATLQRLGYRYAQGYYYARPMPADEIAGYRPGAPEALSSRGTGPK</sequence>
<dbReference type="Pfam" id="PF00990">
    <property type="entry name" value="GGDEF"/>
    <property type="match status" value="1"/>
</dbReference>
<protein>
    <submittedName>
        <fullName evidence="4">EAL domain-containing protein</fullName>
    </submittedName>
</protein>
<organism evidence="4 5">
    <name type="scientific">Paractinoplanes lichenicola</name>
    <dbReference type="NCBI Taxonomy" id="2802976"/>
    <lineage>
        <taxon>Bacteria</taxon>
        <taxon>Bacillati</taxon>
        <taxon>Actinomycetota</taxon>
        <taxon>Actinomycetes</taxon>
        <taxon>Micromonosporales</taxon>
        <taxon>Micromonosporaceae</taxon>
        <taxon>Paractinoplanes</taxon>
    </lineage>
</organism>
<feature type="transmembrane region" description="Helical" evidence="1">
    <location>
        <begin position="105"/>
        <end position="125"/>
    </location>
</feature>
<dbReference type="SUPFAM" id="SSF55073">
    <property type="entry name" value="Nucleotide cyclase"/>
    <property type="match status" value="1"/>
</dbReference>
<dbReference type="PROSITE" id="PS50883">
    <property type="entry name" value="EAL"/>
    <property type="match status" value="1"/>
</dbReference>
<dbReference type="InterPro" id="IPR001633">
    <property type="entry name" value="EAL_dom"/>
</dbReference>
<feature type="domain" description="EAL" evidence="2">
    <location>
        <begin position="503"/>
        <end position="758"/>
    </location>
</feature>
<evidence type="ECO:0000313" key="4">
    <source>
        <dbReference type="EMBL" id="MBL7255915.1"/>
    </source>
</evidence>
<dbReference type="Pfam" id="PF00563">
    <property type="entry name" value="EAL"/>
    <property type="match status" value="1"/>
</dbReference>
<dbReference type="InterPro" id="IPR052155">
    <property type="entry name" value="Biofilm_reg_signaling"/>
</dbReference>
<feature type="transmembrane region" description="Helical" evidence="1">
    <location>
        <begin position="20"/>
        <end position="40"/>
    </location>
</feature>
<feature type="transmembrane region" description="Helical" evidence="1">
    <location>
        <begin position="73"/>
        <end position="93"/>
    </location>
</feature>
<keyword evidence="1" id="KW-0472">Membrane</keyword>
<evidence type="ECO:0000259" key="2">
    <source>
        <dbReference type="PROSITE" id="PS50883"/>
    </source>
</evidence>
<dbReference type="SUPFAM" id="SSF141868">
    <property type="entry name" value="EAL domain-like"/>
    <property type="match status" value="1"/>
</dbReference>
<feature type="domain" description="GGDEF" evidence="3">
    <location>
        <begin position="367"/>
        <end position="494"/>
    </location>
</feature>
<gene>
    <name evidence="4" type="ORF">JKJ07_16555</name>
</gene>
<dbReference type="CDD" id="cd01948">
    <property type="entry name" value="EAL"/>
    <property type="match status" value="1"/>
</dbReference>
<keyword evidence="1" id="KW-0812">Transmembrane</keyword>
<dbReference type="PANTHER" id="PTHR44757">
    <property type="entry name" value="DIGUANYLATE CYCLASE DGCP"/>
    <property type="match status" value="1"/>
</dbReference>
<dbReference type="InterPro" id="IPR035919">
    <property type="entry name" value="EAL_sf"/>
</dbReference>
<dbReference type="PROSITE" id="PS50887">
    <property type="entry name" value="GGDEF"/>
    <property type="match status" value="1"/>
</dbReference>
<feature type="transmembrane region" description="Helical" evidence="1">
    <location>
        <begin position="206"/>
        <end position="228"/>
    </location>
</feature>
<dbReference type="Gene3D" id="3.20.20.450">
    <property type="entry name" value="EAL domain"/>
    <property type="match status" value="1"/>
</dbReference>
<dbReference type="InterPro" id="IPR029787">
    <property type="entry name" value="Nucleotide_cyclase"/>
</dbReference>
<keyword evidence="1" id="KW-1133">Transmembrane helix</keyword>
<dbReference type="Proteomes" id="UP000598996">
    <property type="component" value="Unassembled WGS sequence"/>
</dbReference>
<dbReference type="InterPro" id="IPR000160">
    <property type="entry name" value="GGDEF_dom"/>
</dbReference>
<feature type="transmembrane region" description="Helical" evidence="1">
    <location>
        <begin position="299"/>
        <end position="318"/>
    </location>
</feature>
<accession>A0ABS1VNX7</accession>
<dbReference type="Gene3D" id="3.30.70.270">
    <property type="match status" value="1"/>
</dbReference>
<dbReference type="SMART" id="SM00267">
    <property type="entry name" value="GGDEF"/>
    <property type="match status" value="1"/>
</dbReference>
<feature type="transmembrane region" description="Helical" evidence="1">
    <location>
        <begin position="171"/>
        <end position="194"/>
    </location>
</feature>
<feature type="transmembrane region" description="Helical" evidence="1">
    <location>
        <begin position="46"/>
        <end position="66"/>
    </location>
</feature>
<keyword evidence="5" id="KW-1185">Reference proteome</keyword>
<comment type="caution">
    <text evidence="4">The sequence shown here is derived from an EMBL/GenBank/DDBJ whole genome shotgun (WGS) entry which is preliminary data.</text>
</comment>
<dbReference type="NCBIfam" id="TIGR00254">
    <property type="entry name" value="GGDEF"/>
    <property type="match status" value="1"/>
</dbReference>
<feature type="transmembrane region" description="Helical" evidence="1">
    <location>
        <begin position="274"/>
        <end position="293"/>
    </location>
</feature>